<dbReference type="OMA" id="FEVTEGW"/>
<feature type="compositionally biased region" description="Polar residues" evidence="1">
    <location>
        <begin position="739"/>
        <end position="763"/>
    </location>
</feature>
<feature type="compositionally biased region" description="Polar residues" evidence="1">
    <location>
        <begin position="65"/>
        <end position="74"/>
    </location>
</feature>
<dbReference type="GeneID" id="19202053"/>
<accession>A0A5M3MIV2</accession>
<feature type="compositionally biased region" description="Polar residues" evidence="1">
    <location>
        <begin position="1"/>
        <end position="13"/>
    </location>
</feature>
<feature type="compositionally biased region" description="Polar residues" evidence="1">
    <location>
        <begin position="578"/>
        <end position="594"/>
    </location>
</feature>
<feature type="region of interest" description="Disordered" evidence="1">
    <location>
        <begin position="109"/>
        <end position="341"/>
    </location>
</feature>
<proteinExistence type="predicted"/>
<feature type="region of interest" description="Disordered" evidence="1">
    <location>
        <begin position="826"/>
        <end position="883"/>
    </location>
</feature>
<feature type="region of interest" description="Disordered" evidence="1">
    <location>
        <begin position="1"/>
        <end position="36"/>
    </location>
</feature>
<feature type="compositionally biased region" description="Polar residues" evidence="1">
    <location>
        <begin position="129"/>
        <end position="141"/>
    </location>
</feature>
<feature type="region of interest" description="Disordered" evidence="1">
    <location>
        <begin position="895"/>
        <end position="943"/>
    </location>
</feature>
<feature type="compositionally biased region" description="Low complexity" evidence="1">
    <location>
        <begin position="221"/>
        <end position="246"/>
    </location>
</feature>
<organism evidence="2 3">
    <name type="scientific">Coniophora puteana (strain RWD-64-598)</name>
    <name type="common">Brown rot fungus</name>
    <dbReference type="NCBI Taxonomy" id="741705"/>
    <lineage>
        <taxon>Eukaryota</taxon>
        <taxon>Fungi</taxon>
        <taxon>Dikarya</taxon>
        <taxon>Basidiomycota</taxon>
        <taxon>Agaricomycotina</taxon>
        <taxon>Agaricomycetes</taxon>
        <taxon>Agaricomycetidae</taxon>
        <taxon>Boletales</taxon>
        <taxon>Coniophorineae</taxon>
        <taxon>Coniophoraceae</taxon>
        <taxon>Coniophora</taxon>
    </lineage>
</organism>
<sequence>MSKNRTFGYQNQPAPAMSPTPFFTAGGAVNPLSPDDEDDNDICPVCDGDCTCDNRPRVVTVPIASTSTHAPSTNAHSVATPVASTSSSSHAPAVQSLKIKLTVPTSMQNRVRAQAAHHKKSRGGVDRAFTSNAGEKSSSSRIPHLGTSVHGQATSSDLTKRKGRKLATTSQDRSRLSAQERLTGASEQSTLPHFHYQSQSHHHRGQQSYGASSRNAAGKQKIPSSASRPPAKSAKQKGKSTAVKKGSSSKKKSAARDASDSDFAFEDESLLDDDDDNGSFPTFLSASALSSGASSDSSSESVSESTGFDSDSSLEAEEETYILSEQRRQEKARVRRELLGDETYRHKDIHNNWVIRPRKKSVGLSDVEMDSDNDDTSNGEEEEEEGEDEMEAEDDDETDDQLPSRRFKGLVTGWSESEESTFDADIFFANLSSSDSESVDDENPEQYVRNAEQESAIATPVTPRTMDFEVTEGWDGQIVFTNGLTSNQVVDMDFEAHTVQLTSEDGTSVTQSSDVEMRNSEGDEGGYEEEDEEFDDGESGDTTEEELVDERGLPTSRAMRMFRWPASVSAINPLSTVSPTVSPAPNNRRTTSASLRPMGSPRPADILAGRVFFDESDEHPDSGEGSSGGRVRVVSRAGEPLMGQFDVEPETPQKAAIITGANKDVPSPFPRLGHRRRFSSSAGSFSSMDFRGRSLSRFDVFTSGPVTLASSEDPFSETSSEMPLGEEIDLDDVLDPSYLNDTSASEYPAMSSTASEGESNPQNFYRWDRVPVGAFRLTREGAGDVTSSPGWTSEPPTSTIDDHVLSYSNMMKSSPLSTLLWHDRRPDVNETPTKSRGGVTVSPVVIPSRDGDQTPVPAPQPAASSFNHQHSQKTRKESRREMKRVKRKLYGPVHSHYSHHQQHQFRQHHHYHHHHHPNAKPRGAAGVQRMKFSSPSTIPSLNI</sequence>
<protein>
    <submittedName>
        <fullName evidence="2">Uncharacterized protein</fullName>
    </submittedName>
</protein>
<name>A0A5M3MIV2_CONPW</name>
<evidence type="ECO:0000313" key="3">
    <source>
        <dbReference type="Proteomes" id="UP000053558"/>
    </source>
</evidence>
<feature type="compositionally biased region" description="Basic and acidic residues" evidence="1">
    <location>
        <begin position="325"/>
        <end position="341"/>
    </location>
</feature>
<feature type="compositionally biased region" description="Basic residues" evidence="1">
    <location>
        <begin position="896"/>
        <end position="919"/>
    </location>
</feature>
<dbReference type="OrthoDB" id="3259498at2759"/>
<feature type="region of interest" description="Disordered" evidence="1">
    <location>
        <begin position="739"/>
        <end position="764"/>
    </location>
</feature>
<comment type="caution">
    <text evidence="2">The sequence shown here is derived from an EMBL/GenBank/DDBJ whole genome shotgun (WGS) entry which is preliminary data.</text>
</comment>
<feature type="compositionally biased region" description="Acidic residues" evidence="1">
    <location>
        <begin position="522"/>
        <end position="548"/>
    </location>
</feature>
<feature type="region of interest" description="Disordered" evidence="1">
    <location>
        <begin position="578"/>
        <end position="602"/>
    </location>
</feature>
<dbReference type="KEGG" id="cput:CONPUDRAFT_145295"/>
<keyword evidence="3" id="KW-1185">Reference proteome</keyword>
<dbReference type="AlphaFoldDB" id="A0A5M3MIV2"/>
<evidence type="ECO:0000313" key="2">
    <source>
        <dbReference type="EMBL" id="EIW79178.1"/>
    </source>
</evidence>
<feature type="region of interest" description="Disordered" evidence="1">
    <location>
        <begin position="501"/>
        <end position="554"/>
    </location>
</feature>
<gene>
    <name evidence="2" type="ORF">CONPUDRAFT_145295</name>
</gene>
<reference evidence="3" key="1">
    <citation type="journal article" date="2012" name="Science">
        <title>The Paleozoic origin of enzymatic lignin decomposition reconstructed from 31 fungal genomes.</title>
        <authorList>
            <person name="Floudas D."/>
            <person name="Binder M."/>
            <person name="Riley R."/>
            <person name="Barry K."/>
            <person name="Blanchette R.A."/>
            <person name="Henrissat B."/>
            <person name="Martinez A.T."/>
            <person name="Otillar R."/>
            <person name="Spatafora J.W."/>
            <person name="Yadav J.S."/>
            <person name="Aerts A."/>
            <person name="Benoit I."/>
            <person name="Boyd A."/>
            <person name="Carlson A."/>
            <person name="Copeland A."/>
            <person name="Coutinho P.M."/>
            <person name="de Vries R.P."/>
            <person name="Ferreira P."/>
            <person name="Findley K."/>
            <person name="Foster B."/>
            <person name="Gaskell J."/>
            <person name="Glotzer D."/>
            <person name="Gorecki P."/>
            <person name="Heitman J."/>
            <person name="Hesse C."/>
            <person name="Hori C."/>
            <person name="Igarashi K."/>
            <person name="Jurgens J.A."/>
            <person name="Kallen N."/>
            <person name="Kersten P."/>
            <person name="Kohler A."/>
            <person name="Kuees U."/>
            <person name="Kumar T.K.A."/>
            <person name="Kuo A."/>
            <person name="LaButti K."/>
            <person name="Larrondo L.F."/>
            <person name="Lindquist E."/>
            <person name="Ling A."/>
            <person name="Lombard V."/>
            <person name="Lucas S."/>
            <person name="Lundell T."/>
            <person name="Martin R."/>
            <person name="McLaughlin D.J."/>
            <person name="Morgenstern I."/>
            <person name="Morin E."/>
            <person name="Murat C."/>
            <person name="Nagy L.G."/>
            <person name="Nolan M."/>
            <person name="Ohm R.A."/>
            <person name="Patyshakuliyeva A."/>
            <person name="Rokas A."/>
            <person name="Ruiz-Duenas F.J."/>
            <person name="Sabat G."/>
            <person name="Salamov A."/>
            <person name="Samejima M."/>
            <person name="Schmutz J."/>
            <person name="Slot J.C."/>
            <person name="St John F."/>
            <person name="Stenlid J."/>
            <person name="Sun H."/>
            <person name="Sun S."/>
            <person name="Syed K."/>
            <person name="Tsang A."/>
            <person name="Wiebenga A."/>
            <person name="Young D."/>
            <person name="Pisabarro A."/>
            <person name="Eastwood D.C."/>
            <person name="Martin F."/>
            <person name="Cullen D."/>
            <person name="Grigoriev I.V."/>
            <person name="Hibbett D.S."/>
        </authorList>
    </citation>
    <scope>NUCLEOTIDE SEQUENCE [LARGE SCALE GENOMIC DNA]</scope>
    <source>
        <strain evidence="3">RWD-64-598 SS2</strain>
    </source>
</reference>
<feature type="compositionally biased region" description="Acidic residues" evidence="1">
    <location>
        <begin position="367"/>
        <end position="400"/>
    </location>
</feature>
<feature type="compositionally biased region" description="Low complexity" evidence="1">
    <location>
        <begin position="282"/>
        <end position="310"/>
    </location>
</feature>
<evidence type="ECO:0000256" key="1">
    <source>
        <dbReference type="SAM" id="MobiDB-lite"/>
    </source>
</evidence>
<feature type="region of interest" description="Disordered" evidence="1">
    <location>
        <begin position="364"/>
        <end position="406"/>
    </location>
</feature>
<feature type="region of interest" description="Disordered" evidence="1">
    <location>
        <begin position="65"/>
        <end position="93"/>
    </location>
</feature>
<dbReference type="RefSeq" id="XP_007770867.1">
    <property type="nucleotide sequence ID" value="XM_007772677.1"/>
</dbReference>
<feature type="compositionally biased region" description="Low complexity" evidence="1">
    <location>
        <begin position="75"/>
        <end position="93"/>
    </location>
</feature>
<feature type="compositionally biased region" description="Polar residues" evidence="1">
    <location>
        <begin position="501"/>
        <end position="514"/>
    </location>
</feature>
<feature type="compositionally biased region" description="Polar residues" evidence="1">
    <location>
        <begin position="931"/>
        <end position="943"/>
    </location>
</feature>
<dbReference type="Proteomes" id="UP000053558">
    <property type="component" value="Unassembled WGS sequence"/>
</dbReference>
<dbReference type="EMBL" id="JH711581">
    <property type="protein sequence ID" value="EIW79178.1"/>
    <property type="molecule type" value="Genomic_DNA"/>
</dbReference>
<feature type="compositionally biased region" description="Acidic residues" evidence="1">
    <location>
        <begin position="263"/>
        <end position="277"/>
    </location>
</feature>